<dbReference type="Proteomes" id="UP001230654">
    <property type="component" value="Unassembled WGS sequence"/>
</dbReference>
<dbReference type="RefSeq" id="WP_307160748.1">
    <property type="nucleotide sequence ID" value="NZ_JAUSWV010000001.1"/>
</dbReference>
<accession>A0ABU0NG36</accession>
<dbReference type="InterPro" id="IPR004378">
    <property type="entry name" value="F420H2_quin_Rdtase"/>
</dbReference>
<dbReference type="SUPFAM" id="SSF50475">
    <property type="entry name" value="FMN-binding split barrel"/>
    <property type="match status" value="1"/>
</dbReference>
<comment type="caution">
    <text evidence="1">The sequence shown here is derived from an EMBL/GenBank/DDBJ whole genome shotgun (WGS) entry which is preliminary data.</text>
</comment>
<protein>
    <submittedName>
        <fullName evidence="1">Deazaflavin-dependent oxidoreductase (Nitroreductase family)</fullName>
    </submittedName>
</protein>
<dbReference type="Pfam" id="PF04075">
    <property type="entry name" value="F420H2_quin_red"/>
    <property type="match status" value="1"/>
</dbReference>
<keyword evidence="2" id="KW-1185">Reference proteome</keyword>
<dbReference type="Gene3D" id="2.30.110.10">
    <property type="entry name" value="Electron Transport, Fmn-binding Protein, Chain A"/>
    <property type="match status" value="1"/>
</dbReference>
<sequence>MDEAVRRALAITPASPARDRTIDITTTGAKTGKARRIEIWFYRADGKIYLSGLPSRPSWYANILANPRLTFHLKHGIRADLPATAVPITDDSERRRIFTQFVADLNQPHNPGRIAQPTRVEDWMAGSRLAEIVFDD</sequence>
<name>A0ABU0NG36_STRRH</name>
<dbReference type="NCBIfam" id="TIGR00026">
    <property type="entry name" value="hi_GC_TIGR00026"/>
    <property type="match status" value="1"/>
</dbReference>
<organism evidence="1 2">
    <name type="scientific">Streptomyces rishiriensis</name>
    <dbReference type="NCBI Taxonomy" id="68264"/>
    <lineage>
        <taxon>Bacteria</taxon>
        <taxon>Bacillati</taxon>
        <taxon>Actinomycetota</taxon>
        <taxon>Actinomycetes</taxon>
        <taxon>Kitasatosporales</taxon>
        <taxon>Streptomycetaceae</taxon>
        <taxon>Streptomyces</taxon>
    </lineage>
</organism>
<dbReference type="InterPro" id="IPR012349">
    <property type="entry name" value="Split_barrel_FMN-bd"/>
</dbReference>
<evidence type="ECO:0000313" key="2">
    <source>
        <dbReference type="Proteomes" id="UP001230654"/>
    </source>
</evidence>
<evidence type="ECO:0000313" key="1">
    <source>
        <dbReference type="EMBL" id="MDQ0578071.1"/>
    </source>
</evidence>
<dbReference type="EMBL" id="JAUSWV010000001">
    <property type="protein sequence ID" value="MDQ0578071.1"/>
    <property type="molecule type" value="Genomic_DNA"/>
</dbReference>
<reference evidence="1 2" key="1">
    <citation type="submission" date="2023-07" db="EMBL/GenBank/DDBJ databases">
        <title>Comparative genomics of wheat-associated soil bacteria to identify genetic determinants of phenazine resistance.</title>
        <authorList>
            <person name="Mouncey N."/>
        </authorList>
    </citation>
    <scope>NUCLEOTIDE SEQUENCE [LARGE SCALE GENOMIC DNA]</scope>
    <source>
        <strain evidence="1 2">B2I6</strain>
    </source>
</reference>
<gene>
    <name evidence="1" type="ORF">QF030_000249</name>
</gene>
<proteinExistence type="predicted"/>